<dbReference type="RefSeq" id="WP_205116464.1">
    <property type="nucleotide sequence ID" value="NZ_JAFBCM010000001.1"/>
</dbReference>
<reference evidence="6" key="1">
    <citation type="journal article" date="2019" name="Int. J. Syst. Evol. Microbiol.">
        <title>The Global Catalogue of Microorganisms (GCM) 10K type strain sequencing project: providing services to taxonomists for standard genome sequencing and annotation.</title>
        <authorList>
            <consortium name="The Broad Institute Genomics Platform"/>
            <consortium name="The Broad Institute Genome Sequencing Center for Infectious Disease"/>
            <person name="Wu L."/>
            <person name="Ma J."/>
        </authorList>
    </citation>
    <scope>NUCLEOTIDE SEQUENCE [LARGE SCALE GENOMIC DNA]</scope>
    <source>
        <strain evidence="6">CGMCC 4.7241</strain>
    </source>
</reference>
<evidence type="ECO:0000259" key="4">
    <source>
        <dbReference type="Pfam" id="PF16656"/>
    </source>
</evidence>
<dbReference type="InterPro" id="IPR008963">
    <property type="entry name" value="Purple_acid_Pase-like_N"/>
</dbReference>
<name>A0ABV7YM01_9ACTN</name>
<dbReference type="InterPro" id="IPR029052">
    <property type="entry name" value="Metallo-depent_PP-like"/>
</dbReference>
<dbReference type="InterPro" id="IPR004843">
    <property type="entry name" value="Calcineurin-like_PHP"/>
</dbReference>
<evidence type="ECO:0000259" key="3">
    <source>
        <dbReference type="Pfam" id="PF00149"/>
    </source>
</evidence>
<dbReference type="InterPro" id="IPR015914">
    <property type="entry name" value="PAPs_N"/>
</dbReference>
<gene>
    <name evidence="5" type="ORF">ACFOUW_32815</name>
</gene>
<keyword evidence="6" id="KW-1185">Reference proteome</keyword>
<sequence length="539" mass="59358">MRFAVLGVAVVAAGAFLGPAAFSGEPPAKFPAAEIHKPSPIPDRVVLTPTTTPATSQNVTWRAVADSGFAQAEILVAPRAFGDVKPPAGAVQNVSASSSTPVNTDLGYPSTYHTVGFSGLTPATRYSYRVGDGVNWSEWHDFTTAAASFQPFSFIYYGDAQNYIDSSVPRVFRQAFAERPQAKAFVHAGDLVNLAESEEEWGQWFQAAGWTDAQINNIATPGNHEYAGGSLSEFWRPQFPFPDNGPGDELLKQTVYYLDYQGVRFISLNSNAQGVPDLMAKQTAWLEGVLKNNPNKWTVVTFHHPVYSNTGTRNNPQVRAQWGSLIEKYGVDLVLQGHDHSYGRGNVKTARKSATVHNGTVYVVSVSGGKMYQLNGGVNWTDNGAEVTSDSENTQLYQLIDVDKDFIRYESRYATGEHHDGFVIRKNKKGERTVNDLRTPENSVGEQVTATPTTVPRKGDLEIAGYRFEPNEKVTISWRRSTLPADKDGEVYDKVRADELGRVLDTFELWSGVRAGTYQIVLRSETQRITTPTITVTDR</sequence>
<dbReference type="PANTHER" id="PTHR45867">
    <property type="entry name" value="PURPLE ACID PHOSPHATASE"/>
    <property type="match status" value="1"/>
</dbReference>
<proteinExistence type="predicted"/>
<dbReference type="Pfam" id="PF00149">
    <property type="entry name" value="Metallophos"/>
    <property type="match status" value="1"/>
</dbReference>
<dbReference type="SUPFAM" id="SSF56300">
    <property type="entry name" value="Metallo-dependent phosphatases"/>
    <property type="match status" value="1"/>
</dbReference>
<keyword evidence="1 2" id="KW-0732">Signal</keyword>
<dbReference type="PANTHER" id="PTHR45867:SF3">
    <property type="entry name" value="ACID PHOSPHATASE TYPE 7"/>
    <property type="match status" value="1"/>
</dbReference>
<feature type="chain" id="PRO_5046241372" evidence="2">
    <location>
        <begin position="24"/>
        <end position="539"/>
    </location>
</feature>
<evidence type="ECO:0000256" key="1">
    <source>
        <dbReference type="ARBA" id="ARBA00022729"/>
    </source>
</evidence>
<dbReference type="SUPFAM" id="SSF49363">
    <property type="entry name" value="Purple acid phosphatase, N-terminal domain"/>
    <property type="match status" value="1"/>
</dbReference>
<evidence type="ECO:0000313" key="6">
    <source>
        <dbReference type="Proteomes" id="UP001595699"/>
    </source>
</evidence>
<dbReference type="Pfam" id="PF16656">
    <property type="entry name" value="Pur_ac_phosph_N"/>
    <property type="match status" value="1"/>
</dbReference>
<feature type="domain" description="Purple acid phosphatase N-terminal" evidence="4">
    <location>
        <begin position="42"/>
        <end position="144"/>
    </location>
</feature>
<dbReference type="Gene3D" id="2.60.40.380">
    <property type="entry name" value="Purple acid phosphatase-like, N-terminal"/>
    <property type="match status" value="1"/>
</dbReference>
<dbReference type="Proteomes" id="UP001595699">
    <property type="component" value="Unassembled WGS sequence"/>
</dbReference>
<organism evidence="5 6">
    <name type="scientific">Tenggerimyces flavus</name>
    <dbReference type="NCBI Taxonomy" id="1708749"/>
    <lineage>
        <taxon>Bacteria</taxon>
        <taxon>Bacillati</taxon>
        <taxon>Actinomycetota</taxon>
        <taxon>Actinomycetes</taxon>
        <taxon>Propionibacteriales</taxon>
        <taxon>Nocardioidaceae</taxon>
        <taxon>Tenggerimyces</taxon>
    </lineage>
</organism>
<evidence type="ECO:0000256" key="2">
    <source>
        <dbReference type="SAM" id="SignalP"/>
    </source>
</evidence>
<accession>A0ABV7YM01</accession>
<feature type="signal peptide" evidence="2">
    <location>
        <begin position="1"/>
        <end position="23"/>
    </location>
</feature>
<feature type="domain" description="Calcineurin-like phosphoesterase" evidence="3">
    <location>
        <begin position="167"/>
        <end position="342"/>
    </location>
</feature>
<dbReference type="Gene3D" id="3.60.21.10">
    <property type="match status" value="1"/>
</dbReference>
<evidence type="ECO:0000313" key="5">
    <source>
        <dbReference type="EMBL" id="MFC3765657.1"/>
    </source>
</evidence>
<protein>
    <submittedName>
        <fullName evidence="5">Fibronectin type III domain-containing protein</fullName>
    </submittedName>
</protein>
<comment type="caution">
    <text evidence="5">The sequence shown here is derived from an EMBL/GenBank/DDBJ whole genome shotgun (WGS) entry which is preliminary data.</text>
</comment>
<dbReference type="EMBL" id="JBHRZH010000041">
    <property type="protein sequence ID" value="MFC3765657.1"/>
    <property type="molecule type" value="Genomic_DNA"/>
</dbReference>